<dbReference type="Pfam" id="PF09186">
    <property type="entry name" value="DUF1949"/>
    <property type="match status" value="1"/>
</dbReference>
<evidence type="ECO:0000259" key="2">
    <source>
        <dbReference type="Pfam" id="PF01205"/>
    </source>
</evidence>
<proteinExistence type="inferred from homology"/>
<dbReference type="PANTHER" id="PTHR16301">
    <property type="entry name" value="IMPACT-RELATED"/>
    <property type="match status" value="1"/>
</dbReference>
<dbReference type="InterPro" id="IPR015269">
    <property type="entry name" value="UPF0029_Impact_C"/>
</dbReference>
<gene>
    <name evidence="4" type="ORF">F4Y42_04950</name>
</gene>
<dbReference type="InterPro" id="IPR023582">
    <property type="entry name" value="Impact"/>
</dbReference>
<evidence type="ECO:0000259" key="3">
    <source>
        <dbReference type="Pfam" id="PF09186"/>
    </source>
</evidence>
<dbReference type="InterPro" id="IPR015796">
    <property type="entry name" value="Impact_YigZ-like"/>
</dbReference>
<protein>
    <submittedName>
        <fullName evidence="4">YigZ family protein</fullName>
    </submittedName>
</protein>
<reference evidence="4" key="1">
    <citation type="submission" date="2019-09" db="EMBL/GenBank/DDBJ databases">
        <title>Characterisation of the sponge microbiome using genome-centric metagenomics.</title>
        <authorList>
            <person name="Engelberts J.P."/>
            <person name="Robbins S.J."/>
            <person name="De Goeij J.M."/>
            <person name="Aranda M."/>
            <person name="Bell S.C."/>
            <person name="Webster N.S."/>
        </authorList>
    </citation>
    <scope>NUCLEOTIDE SEQUENCE</scope>
    <source>
        <strain evidence="4">SB0664_bin_27</strain>
    </source>
</reference>
<dbReference type="SUPFAM" id="SSF54211">
    <property type="entry name" value="Ribosomal protein S5 domain 2-like"/>
    <property type="match status" value="1"/>
</dbReference>
<dbReference type="AlphaFoldDB" id="A0A6B0YPD8"/>
<sequence>MNREYPIPAASRRVDEKIRRSHFITTVGPAASVEEARAFIKEVRAEFDTANHNCWAYVVGPPGSTGHAGMSDDGEPHGTAGRPMLTVLLHSGIGDIVAVVTRFWGGVKLGKGGLVRAYSGGVKSALESLPRIEKMPMAELEAVIGYSEVTLFQRMLPEFSAQVVVSDFAVAVSYRLQMPSKHVDTFKVRLADLTNGQAQVTVHRAD</sequence>
<evidence type="ECO:0000256" key="1">
    <source>
        <dbReference type="ARBA" id="ARBA00007665"/>
    </source>
</evidence>
<dbReference type="GO" id="GO:0006446">
    <property type="term" value="P:regulation of translational initiation"/>
    <property type="evidence" value="ECO:0007669"/>
    <property type="project" value="TreeGrafter"/>
</dbReference>
<feature type="domain" description="UPF0029" evidence="3">
    <location>
        <begin position="144"/>
        <end position="197"/>
    </location>
</feature>
<dbReference type="InterPro" id="IPR036956">
    <property type="entry name" value="Impact_N_sf"/>
</dbReference>
<dbReference type="Gene3D" id="3.30.70.240">
    <property type="match status" value="1"/>
</dbReference>
<dbReference type="EMBL" id="VXRG01000041">
    <property type="protein sequence ID" value="MXY92783.1"/>
    <property type="molecule type" value="Genomic_DNA"/>
</dbReference>
<dbReference type="SUPFAM" id="SSF54980">
    <property type="entry name" value="EF-G C-terminal domain-like"/>
    <property type="match status" value="1"/>
</dbReference>
<dbReference type="InterPro" id="IPR020569">
    <property type="entry name" value="UPF0029_Impact_CS"/>
</dbReference>
<dbReference type="GO" id="GO:0005737">
    <property type="term" value="C:cytoplasm"/>
    <property type="evidence" value="ECO:0007669"/>
    <property type="project" value="TreeGrafter"/>
</dbReference>
<comment type="similarity">
    <text evidence="1">Belongs to the IMPACT family.</text>
</comment>
<name>A0A6B0YPD8_9CHLR</name>
<dbReference type="Pfam" id="PF01205">
    <property type="entry name" value="Impact_N"/>
    <property type="match status" value="1"/>
</dbReference>
<accession>A0A6B0YPD8</accession>
<feature type="domain" description="Impact N-terminal" evidence="2">
    <location>
        <begin position="19"/>
        <end position="126"/>
    </location>
</feature>
<dbReference type="PROSITE" id="PS00910">
    <property type="entry name" value="UPF0029"/>
    <property type="match status" value="1"/>
</dbReference>
<dbReference type="Gene3D" id="3.30.230.30">
    <property type="entry name" value="Impact, N-terminal domain"/>
    <property type="match status" value="1"/>
</dbReference>
<organism evidence="4">
    <name type="scientific">Caldilineaceae bacterium SB0664_bin_27</name>
    <dbReference type="NCBI Taxonomy" id="2605260"/>
    <lineage>
        <taxon>Bacteria</taxon>
        <taxon>Bacillati</taxon>
        <taxon>Chloroflexota</taxon>
        <taxon>Caldilineae</taxon>
        <taxon>Caldilineales</taxon>
        <taxon>Caldilineaceae</taxon>
    </lineage>
</organism>
<dbReference type="InterPro" id="IPR035647">
    <property type="entry name" value="EFG_III/V"/>
</dbReference>
<comment type="caution">
    <text evidence="4">The sequence shown here is derived from an EMBL/GenBank/DDBJ whole genome shotgun (WGS) entry which is preliminary data.</text>
</comment>
<dbReference type="NCBIfam" id="TIGR00257">
    <property type="entry name" value="IMPACT_YIGZ"/>
    <property type="match status" value="1"/>
</dbReference>
<evidence type="ECO:0000313" key="4">
    <source>
        <dbReference type="EMBL" id="MXY92783.1"/>
    </source>
</evidence>
<dbReference type="InterPro" id="IPR020568">
    <property type="entry name" value="Ribosomal_Su5_D2-typ_SF"/>
</dbReference>
<dbReference type="PANTHER" id="PTHR16301:SF20">
    <property type="entry name" value="IMPACT FAMILY MEMBER YIGZ"/>
    <property type="match status" value="1"/>
</dbReference>
<dbReference type="InterPro" id="IPR001498">
    <property type="entry name" value="Impact_N"/>
</dbReference>